<sequence length="458" mass="49914">MSKRWRFNERSQGRSSQIVASTISIESCAPIRGLFAAGILRSRLSGLQGRSEGSLASGLERWHPKCHPQRMLMDREIPLNLLDALSLSHSQKPFAASAGLGLGLPNFPQLLARSAVKDYCRNGHILMVARRAKCATLVPINSRPASAARRNLPKLLASVGSGRTRDDEYVASGRCNQFPLSGLRRLRAPAQASPNRLQHDGGSLPRRSPPPHRAFKLRNVPAGRYHSFASACRDKGLRKLAGLACLLQSLEYQTPLRAVPLTPERWPLKHARIHSITRPSMHRSVLRGCGTLGSFLTLPRLPARSASRDLASSVDTTANAAGKAPRTKGTLAGNYATDIPPSRRKCERVPFGRPGAKERSPSRRGKPADLPLPAGHPWTMVVSESVPALPTKAVNDSWALAGWRRDDGEYRKTTHPTQSSDQGGSIGGDNEDEPPFWLPKEQHRYVGLSLSPCMAGST</sequence>
<organism evidence="2 3">
    <name type="scientific">Trichuris muris</name>
    <name type="common">Mouse whipworm</name>
    <dbReference type="NCBI Taxonomy" id="70415"/>
    <lineage>
        <taxon>Eukaryota</taxon>
        <taxon>Metazoa</taxon>
        <taxon>Ecdysozoa</taxon>
        <taxon>Nematoda</taxon>
        <taxon>Enoplea</taxon>
        <taxon>Dorylaimia</taxon>
        <taxon>Trichinellida</taxon>
        <taxon>Trichuridae</taxon>
        <taxon>Trichuris</taxon>
    </lineage>
</organism>
<keyword evidence="2" id="KW-1185">Reference proteome</keyword>
<evidence type="ECO:0000313" key="3">
    <source>
        <dbReference type="WBParaSite" id="TMUE_1000005135.1"/>
    </source>
</evidence>
<feature type="region of interest" description="Disordered" evidence="1">
    <location>
        <begin position="189"/>
        <end position="213"/>
    </location>
</feature>
<feature type="region of interest" description="Disordered" evidence="1">
    <location>
        <begin position="314"/>
        <end position="374"/>
    </location>
</feature>
<feature type="region of interest" description="Disordered" evidence="1">
    <location>
        <begin position="409"/>
        <end position="437"/>
    </location>
</feature>
<proteinExistence type="predicted"/>
<evidence type="ECO:0000313" key="2">
    <source>
        <dbReference type="Proteomes" id="UP000046395"/>
    </source>
</evidence>
<reference evidence="3" key="1">
    <citation type="submission" date="2019-12" db="UniProtKB">
        <authorList>
            <consortium name="WormBaseParasite"/>
        </authorList>
    </citation>
    <scope>IDENTIFICATION</scope>
</reference>
<protein>
    <submittedName>
        <fullName evidence="3">Uncharacterized protein</fullName>
    </submittedName>
</protein>
<name>A0A5S6QDI3_TRIMR</name>
<dbReference type="WBParaSite" id="TMUE_1000005135.1">
    <property type="protein sequence ID" value="TMUE_1000005135.1"/>
    <property type="gene ID" value="WBGene00299213"/>
</dbReference>
<dbReference type="AlphaFoldDB" id="A0A5S6QDI3"/>
<accession>A0A5S6QDI3</accession>
<evidence type="ECO:0000256" key="1">
    <source>
        <dbReference type="SAM" id="MobiDB-lite"/>
    </source>
</evidence>
<dbReference type="Proteomes" id="UP000046395">
    <property type="component" value="Unassembled WGS sequence"/>
</dbReference>
<feature type="compositionally biased region" description="Basic and acidic residues" evidence="1">
    <location>
        <begin position="347"/>
        <end position="361"/>
    </location>
</feature>